<dbReference type="PANTHER" id="PTHR10131:SF94">
    <property type="entry name" value="TNF RECEPTOR-ASSOCIATED FACTOR 4"/>
    <property type="match status" value="1"/>
</dbReference>
<dbReference type="eggNOG" id="KOG0297">
    <property type="taxonomic scope" value="Eukaryota"/>
</dbReference>
<dbReference type="Proteomes" id="UP000007879">
    <property type="component" value="Unassembled WGS sequence"/>
</dbReference>
<keyword evidence="2" id="KW-0963">Cytoplasm</keyword>
<feature type="zinc finger region" description="TRAF-type" evidence="7">
    <location>
        <begin position="166"/>
        <end position="212"/>
    </location>
</feature>
<dbReference type="Gene3D" id="3.30.40.10">
    <property type="entry name" value="Zinc/RING finger domain, C3HC4 (zinc finger)"/>
    <property type="match status" value="3"/>
</dbReference>
<evidence type="ECO:0000256" key="4">
    <source>
        <dbReference type="ARBA" id="ARBA00022737"/>
    </source>
</evidence>
<dbReference type="InterPro" id="IPR017907">
    <property type="entry name" value="Znf_RING_CS"/>
</dbReference>
<sequence length="454" mass="50806">MMAEAAGAGIEFVIESNDSPLSPQIELKCPICFELLIEDPQLVSCCGHHFCGGCLKKLKKKVCPLCKEKFQSIPDKGHKRYLHSLKVYCLKRSEGCAWEGELKNLSSHLSKTGDCQFSKELCLLGCGELVLRALMEDHKRNECLKRIVKCHICSTYTGTAQDFTQHKLMCPELEMTCPFPGCSVTRKRKYLSIHVSICPSNVAKCGMGGGCTWSGCPRDLSNHVLKDHSLASSSLETAKDKELKTLKNTVALQKSEIVRLNAKVAELNSKVSNQRSTLSSQLKTIKQLKNEIEEFEAEADFSDLELIPQDVVLQNFRALKYKNGTFSSGVIYFTSPPSGYAMELYVYPNGIGSGYGTHVSISLHIVPGRFDQELEWPYSGEAVEVRLFDKYKKNCHGKWLKFDANSSAAASSRPDAHGTTEHGFGFEQFISYAQVERYLFDNDCLLFELHPYED</sequence>
<dbReference type="SUPFAM" id="SSF49599">
    <property type="entry name" value="TRAF domain-like"/>
    <property type="match status" value="3"/>
</dbReference>
<feature type="coiled-coil region" evidence="8">
    <location>
        <begin position="243"/>
        <end position="305"/>
    </location>
</feature>
<feature type="zinc finger region" description="TRAF-type" evidence="7">
    <location>
        <begin position="107"/>
        <end position="153"/>
    </location>
</feature>
<keyword evidence="8" id="KW-0175">Coiled coil</keyword>
<dbReference type="Gene3D" id="2.60.210.10">
    <property type="entry name" value="Apoptosis, Tumor Necrosis Factor Receptor Associated Protein 2, Chain A"/>
    <property type="match status" value="1"/>
</dbReference>
<organism evidence="12">
    <name type="scientific">Amphimedon queenslandica</name>
    <name type="common">Sponge</name>
    <dbReference type="NCBI Taxonomy" id="400682"/>
    <lineage>
        <taxon>Eukaryota</taxon>
        <taxon>Metazoa</taxon>
        <taxon>Porifera</taxon>
        <taxon>Demospongiae</taxon>
        <taxon>Heteroscleromorpha</taxon>
        <taxon>Haplosclerida</taxon>
        <taxon>Niphatidae</taxon>
        <taxon>Amphimedon</taxon>
    </lineage>
</organism>
<dbReference type="GO" id="GO:0005737">
    <property type="term" value="C:cytoplasm"/>
    <property type="evidence" value="ECO:0007669"/>
    <property type="project" value="UniProtKB-SubCell"/>
</dbReference>
<dbReference type="InterPro" id="IPR008974">
    <property type="entry name" value="TRAF-like"/>
</dbReference>
<dbReference type="AlphaFoldDB" id="A0A1X7VEP9"/>
<dbReference type="KEGG" id="aqu:105316884"/>
<keyword evidence="3 7" id="KW-0479">Metal-binding</keyword>
<proteinExistence type="predicted"/>
<dbReference type="SMART" id="SM00184">
    <property type="entry name" value="RING"/>
    <property type="match status" value="1"/>
</dbReference>
<evidence type="ECO:0000256" key="3">
    <source>
        <dbReference type="ARBA" id="ARBA00022723"/>
    </source>
</evidence>
<dbReference type="PANTHER" id="PTHR10131">
    <property type="entry name" value="TNF RECEPTOR ASSOCIATED FACTOR"/>
    <property type="match status" value="1"/>
</dbReference>
<evidence type="ECO:0000256" key="2">
    <source>
        <dbReference type="ARBA" id="ARBA00022490"/>
    </source>
</evidence>
<feature type="domain" description="TRAF-type" evidence="11">
    <location>
        <begin position="166"/>
        <end position="212"/>
    </location>
</feature>
<keyword evidence="6 7" id="KW-0862">Zinc</keyword>
<reference evidence="12" key="2">
    <citation type="submission" date="2017-05" db="UniProtKB">
        <authorList>
            <consortium name="EnsemblMetazoa"/>
        </authorList>
    </citation>
    <scope>IDENTIFICATION</scope>
</reference>
<evidence type="ECO:0000313" key="13">
    <source>
        <dbReference type="Proteomes" id="UP000007879"/>
    </source>
</evidence>
<evidence type="ECO:0000256" key="6">
    <source>
        <dbReference type="ARBA" id="ARBA00022833"/>
    </source>
</evidence>
<evidence type="ECO:0000256" key="1">
    <source>
        <dbReference type="ARBA" id="ARBA00004496"/>
    </source>
</evidence>
<keyword evidence="5 7" id="KW-0863">Zinc-finger</keyword>
<feature type="domain" description="MATH" evidence="10">
    <location>
        <begin position="306"/>
        <end position="451"/>
    </location>
</feature>
<comment type="subcellular location">
    <subcellularLocation>
        <location evidence="1">Cytoplasm</location>
    </subcellularLocation>
</comment>
<dbReference type="PROSITE" id="PS50144">
    <property type="entry name" value="MATH"/>
    <property type="match status" value="1"/>
</dbReference>
<evidence type="ECO:0000256" key="5">
    <source>
        <dbReference type="ARBA" id="ARBA00022771"/>
    </source>
</evidence>
<dbReference type="EnsemblMetazoa" id="Aqu2.1.38478_001">
    <property type="protein sequence ID" value="Aqu2.1.38478_001"/>
    <property type="gene ID" value="Aqu2.1.38478"/>
</dbReference>
<evidence type="ECO:0000256" key="7">
    <source>
        <dbReference type="PROSITE-ProRule" id="PRU00207"/>
    </source>
</evidence>
<dbReference type="InterPro" id="IPR049342">
    <property type="entry name" value="TRAF1-6_MATH_dom"/>
</dbReference>
<name>A0A1X7VEP9_AMPQE</name>
<evidence type="ECO:0000313" key="12">
    <source>
        <dbReference type="EnsemblMetazoa" id="Aqu2.1.38478_001"/>
    </source>
</evidence>
<dbReference type="InterPro" id="IPR002083">
    <property type="entry name" value="MATH/TRAF_dom"/>
</dbReference>
<protein>
    <recommendedName>
        <fullName evidence="14">RING-type E3 ubiquitin transferase</fullName>
    </recommendedName>
</protein>
<dbReference type="GO" id="GO:0043122">
    <property type="term" value="P:regulation of canonical NF-kappaB signal transduction"/>
    <property type="evidence" value="ECO:0007669"/>
    <property type="project" value="TreeGrafter"/>
</dbReference>
<dbReference type="PROSITE" id="PS00518">
    <property type="entry name" value="ZF_RING_1"/>
    <property type="match status" value="1"/>
</dbReference>
<feature type="domain" description="TRAF-type" evidence="11">
    <location>
        <begin position="107"/>
        <end position="153"/>
    </location>
</feature>
<dbReference type="EnsemblMetazoa" id="XM_011412143.2">
    <property type="protein sequence ID" value="XP_011410445.2"/>
    <property type="gene ID" value="LOC105316884"/>
</dbReference>
<accession>A0A1X7VEP9</accession>
<evidence type="ECO:0000259" key="11">
    <source>
        <dbReference type="PROSITE" id="PS50145"/>
    </source>
</evidence>
<evidence type="ECO:0008006" key="14">
    <source>
        <dbReference type="Google" id="ProtNLM"/>
    </source>
</evidence>
<dbReference type="InterPro" id="IPR001841">
    <property type="entry name" value="Znf_RING"/>
</dbReference>
<dbReference type="GO" id="GO:0008270">
    <property type="term" value="F:zinc ion binding"/>
    <property type="evidence" value="ECO:0007669"/>
    <property type="project" value="UniProtKB-KW"/>
</dbReference>
<keyword evidence="13" id="KW-1185">Reference proteome</keyword>
<dbReference type="InParanoid" id="A0A1X7VEP9"/>
<dbReference type="Pfam" id="PF21355">
    <property type="entry name" value="TRAF-mep_MATH"/>
    <property type="match status" value="1"/>
</dbReference>
<reference evidence="13" key="1">
    <citation type="journal article" date="2010" name="Nature">
        <title>The Amphimedon queenslandica genome and the evolution of animal complexity.</title>
        <authorList>
            <person name="Srivastava M."/>
            <person name="Simakov O."/>
            <person name="Chapman J."/>
            <person name="Fahey B."/>
            <person name="Gauthier M.E."/>
            <person name="Mitros T."/>
            <person name="Richards G.S."/>
            <person name="Conaco C."/>
            <person name="Dacre M."/>
            <person name="Hellsten U."/>
            <person name="Larroux C."/>
            <person name="Putnam N.H."/>
            <person name="Stanke M."/>
            <person name="Adamska M."/>
            <person name="Darling A."/>
            <person name="Degnan S.M."/>
            <person name="Oakley T.H."/>
            <person name="Plachetzki D.C."/>
            <person name="Zhai Y."/>
            <person name="Adamski M."/>
            <person name="Calcino A."/>
            <person name="Cummins S.F."/>
            <person name="Goodstein D.M."/>
            <person name="Harris C."/>
            <person name="Jackson D.J."/>
            <person name="Leys S.P."/>
            <person name="Shu S."/>
            <person name="Woodcroft B.J."/>
            <person name="Vervoort M."/>
            <person name="Kosik K.S."/>
            <person name="Manning G."/>
            <person name="Degnan B.M."/>
            <person name="Rokhsar D.S."/>
        </authorList>
    </citation>
    <scope>NUCLEOTIDE SEQUENCE [LARGE SCALE GENOMIC DNA]</scope>
</reference>
<evidence type="ECO:0000259" key="10">
    <source>
        <dbReference type="PROSITE" id="PS50144"/>
    </source>
</evidence>
<evidence type="ECO:0000256" key="8">
    <source>
        <dbReference type="SAM" id="Coils"/>
    </source>
</evidence>
<dbReference type="SUPFAM" id="SSF57850">
    <property type="entry name" value="RING/U-box"/>
    <property type="match status" value="1"/>
</dbReference>
<keyword evidence="4" id="KW-0677">Repeat</keyword>
<dbReference type="Pfam" id="PF13639">
    <property type="entry name" value="zf-RING_2"/>
    <property type="match status" value="1"/>
</dbReference>
<feature type="domain" description="RING-type" evidence="9">
    <location>
        <begin position="29"/>
        <end position="67"/>
    </location>
</feature>
<dbReference type="PROSITE" id="PS50145">
    <property type="entry name" value="ZF_TRAF"/>
    <property type="match status" value="2"/>
</dbReference>
<dbReference type="InterPro" id="IPR013083">
    <property type="entry name" value="Znf_RING/FYVE/PHD"/>
</dbReference>
<evidence type="ECO:0000259" key="9">
    <source>
        <dbReference type="PROSITE" id="PS50089"/>
    </source>
</evidence>
<dbReference type="PROSITE" id="PS50089">
    <property type="entry name" value="ZF_RING_2"/>
    <property type="match status" value="1"/>
</dbReference>
<gene>
    <name evidence="12" type="primary">105316884</name>
</gene>
<dbReference type="InterPro" id="IPR001293">
    <property type="entry name" value="Znf_TRAF"/>
</dbReference>